<evidence type="ECO:0000256" key="7">
    <source>
        <dbReference type="ARBA" id="ARBA00022777"/>
    </source>
</evidence>
<name>A0A445GSZ8_GLYSO</name>
<evidence type="ECO:0000256" key="6">
    <source>
        <dbReference type="ARBA" id="ARBA00022741"/>
    </source>
</evidence>
<keyword evidence="7 18" id="KW-0418">Kinase</keyword>
<dbReference type="PROSITE" id="PS00108">
    <property type="entry name" value="PROTEIN_KINASE_ST"/>
    <property type="match status" value="1"/>
</dbReference>
<proteinExistence type="predicted"/>
<dbReference type="GO" id="GO:0005524">
    <property type="term" value="F:ATP binding"/>
    <property type="evidence" value="ECO:0007669"/>
    <property type="project" value="UniProtKB-KW"/>
</dbReference>
<keyword evidence="6" id="KW-0547">Nucleotide-binding</keyword>
<dbReference type="Gene3D" id="1.10.510.10">
    <property type="entry name" value="Transferase(Phosphotransferase) domain 1"/>
    <property type="match status" value="1"/>
</dbReference>
<dbReference type="InterPro" id="IPR001245">
    <property type="entry name" value="Ser-Thr/Tyr_kinase_cat_dom"/>
</dbReference>
<dbReference type="Gramene" id="XM_028347089.1">
    <property type="protein sequence ID" value="XP_028202890.1"/>
    <property type="gene ID" value="LOC114386996"/>
</dbReference>
<protein>
    <submittedName>
        <fullName evidence="18">Wall-associated receptor kinase-like 9 isoform B</fullName>
    </submittedName>
</protein>
<dbReference type="PANTHER" id="PTHR27005:SF526">
    <property type="entry name" value="WALL ASSOCIATED KINASE-LIKE PROTEIN"/>
    <property type="match status" value="1"/>
</dbReference>
<evidence type="ECO:0000256" key="16">
    <source>
        <dbReference type="SAM" id="SignalP"/>
    </source>
</evidence>
<dbReference type="FunFam" id="1.10.510.10:FF:000084">
    <property type="entry name" value="Wall-associated receptor kinase 2"/>
    <property type="match status" value="1"/>
</dbReference>
<keyword evidence="10" id="KW-0472">Membrane</keyword>
<evidence type="ECO:0000256" key="15">
    <source>
        <dbReference type="SAM" id="MobiDB-lite"/>
    </source>
</evidence>
<dbReference type="EMBL" id="QZWG01000015">
    <property type="protein sequence ID" value="RZB64435.1"/>
    <property type="molecule type" value="Genomic_DNA"/>
</dbReference>
<feature type="chain" id="PRO_5019362893" evidence="16">
    <location>
        <begin position="23"/>
        <end position="688"/>
    </location>
</feature>
<evidence type="ECO:0000256" key="4">
    <source>
        <dbReference type="ARBA" id="ARBA00022692"/>
    </source>
</evidence>
<dbReference type="InterPro" id="IPR008271">
    <property type="entry name" value="Ser/Thr_kinase_AS"/>
</dbReference>
<keyword evidence="4" id="KW-0812">Transmembrane</keyword>
<feature type="signal peptide" evidence="16">
    <location>
        <begin position="1"/>
        <end position="22"/>
    </location>
</feature>
<keyword evidence="11" id="KW-1015">Disulfide bond</keyword>
<dbReference type="GO" id="GO:0005886">
    <property type="term" value="C:plasma membrane"/>
    <property type="evidence" value="ECO:0007669"/>
    <property type="project" value="TreeGrafter"/>
</dbReference>
<keyword evidence="8" id="KW-0067">ATP-binding</keyword>
<dbReference type="FunFam" id="3.30.200.20:FF:000043">
    <property type="entry name" value="Wall-associated receptor kinase 2"/>
    <property type="match status" value="1"/>
</dbReference>
<evidence type="ECO:0000256" key="12">
    <source>
        <dbReference type="ARBA" id="ARBA00023180"/>
    </source>
</evidence>
<dbReference type="Proteomes" id="UP000289340">
    <property type="component" value="Chromosome 15"/>
</dbReference>
<sequence>MVLKLVYIIIVMIGRMYPLTCAQYQNQAIISAQNQKETIARFGCDSKCGNVSIPYPFGMRKPKCYASEPFEIECRHNKNGSQGEKLIAPYLKYINLEVMYIDLEYGTVGIKNPIFHPGCDNTSTGINLEGGPFVYSQDYNSFVTVGCQNAALLLSNDTILTACVSVCYDDPKNANMMDVSSCRGKYCCETSLPPYLQAYNVSVGTVEVKSEIKPECGYGLIKADYFQFNYVYDEYNSSYWVPTLGNLKKVKDVPAVLQWEIPIHMPNNSFPEFRTDADSYANYNCSYTNVTSAQSKSGWRCTCKYGFKGNPYLDQGCKLGVSSSLGTVILLLGLWWLHKVIRKSIATKRKEKFFKQNGGLLLKQRLSSGEVNVDKIKLFSLKDLQKATDHFNINRVLGKGGQGTVYKGMLVDGNIVAVKKFKVNGKVEEFINEFVILSQINHRNVVKLLGCCLETEIPLLVYEFIPNGNLFEYIHGQNEDLPMTWEMRLRISIEVAGALFYLHSAASQPIYHRDIKSRNILLDGKYRAKVADFGASRMVSIEATHLTTTVQGTFGYLDPEYFRTSQLTDKSDVYSFGVVLIELLTGKEPISSAKQQELKSLVSYFLLSMEENRLFDIVDERVMKEAEKEHIVVVANLARRCLELNGKRRPTMKEVALELESIQKSKKQSAAQEQHEELELPGIDDFQL</sequence>
<dbReference type="Pfam" id="PF13947">
    <property type="entry name" value="GUB_WAK_bind"/>
    <property type="match status" value="1"/>
</dbReference>
<evidence type="ECO:0000256" key="9">
    <source>
        <dbReference type="ARBA" id="ARBA00022989"/>
    </source>
</evidence>
<dbReference type="Pfam" id="PF07714">
    <property type="entry name" value="PK_Tyr_Ser-Thr"/>
    <property type="match status" value="1"/>
</dbReference>
<dbReference type="SMART" id="SM00220">
    <property type="entry name" value="S_TKc"/>
    <property type="match status" value="1"/>
</dbReference>
<keyword evidence="18" id="KW-0675">Receptor</keyword>
<keyword evidence="9" id="KW-1133">Transmembrane helix</keyword>
<evidence type="ECO:0000256" key="2">
    <source>
        <dbReference type="ARBA" id="ARBA00022527"/>
    </source>
</evidence>
<evidence type="ECO:0000256" key="14">
    <source>
        <dbReference type="ARBA" id="ARBA00047951"/>
    </source>
</evidence>
<organism evidence="18 19">
    <name type="scientific">Glycine soja</name>
    <name type="common">Wild soybean</name>
    <dbReference type="NCBI Taxonomy" id="3848"/>
    <lineage>
        <taxon>Eukaryota</taxon>
        <taxon>Viridiplantae</taxon>
        <taxon>Streptophyta</taxon>
        <taxon>Embryophyta</taxon>
        <taxon>Tracheophyta</taxon>
        <taxon>Spermatophyta</taxon>
        <taxon>Magnoliopsida</taxon>
        <taxon>eudicotyledons</taxon>
        <taxon>Gunneridae</taxon>
        <taxon>Pentapetalae</taxon>
        <taxon>rosids</taxon>
        <taxon>fabids</taxon>
        <taxon>Fabales</taxon>
        <taxon>Fabaceae</taxon>
        <taxon>Papilionoideae</taxon>
        <taxon>50 kb inversion clade</taxon>
        <taxon>NPAAA clade</taxon>
        <taxon>indigoferoid/millettioid clade</taxon>
        <taxon>Phaseoleae</taxon>
        <taxon>Glycine</taxon>
        <taxon>Glycine subgen. Soja</taxon>
    </lineage>
</organism>
<feature type="domain" description="Protein kinase" evidence="17">
    <location>
        <begin position="391"/>
        <end position="662"/>
    </location>
</feature>
<dbReference type="InterPro" id="IPR045274">
    <property type="entry name" value="WAK-like"/>
</dbReference>
<evidence type="ECO:0000259" key="17">
    <source>
        <dbReference type="PROSITE" id="PS50011"/>
    </source>
</evidence>
<evidence type="ECO:0000256" key="5">
    <source>
        <dbReference type="ARBA" id="ARBA00022729"/>
    </source>
</evidence>
<evidence type="ECO:0000256" key="1">
    <source>
        <dbReference type="ARBA" id="ARBA00004479"/>
    </source>
</evidence>
<keyword evidence="12" id="KW-0325">Glycoprotein</keyword>
<keyword evidence="5 16" id="KW-0732">Signal</keyword>
<comment type="catalytic activity">
    <reaction evidence="14">
        <text>L-threonyl-[protein] + ATP = O-phospho-L-threonyl-[protein] + ADP + H(+)</text>
        <dbReference type="Rhea" id="RHEA:46608"/>
        <dbReference type="Rhea" id="RHEA-COMP:11060"/>
        <dbReference type="Rhea" id="RHEA-COMP:11605"/>
        <dbReference type="ChEBI" id="CHEBI:15378"/>
        <dbReference type="ChEBI" id="CHEBI:30013"/>
        <dbReference type="ChEBI" id="CHEBI:30616"/>
        <dbReference type="ChEBI" id="CHEBI:61977"/>
        <dbReference type="ChEBI" id="CHEBI:456216"/>
    </reaction>
</comment>
<dbReference type="AlphaFoldDB" id="A0A445GSZ8"/>
<dbReference type="GO" id="GO:0030247">
    <property type="term" value="F:polysaccharide binding"/>
    <property type="evidence" value="ECO:0007669"/>
    <property type="project" value="InterPro"/>
</dbReference>
<evidence type="ECO:0000256" key="13">
    <source>
        <dbReference type="ARBA" id="ARBA00047558"/>
    </source>
</evidence>
<accession>A0A445GSZ8</accession>
<dbReference type="InterPro" id="IPR025287">
    <property type="entry name" value="WAK_GUB"/>
</dbReference>
<evidence type="ECO:0000256" key="8">
    <source>
        <dbReference type="ARBA" id="ARBA00022840"/>
    </source>
</evidence>
<comment type="caution">
    <text evidence="18">The sequence shown here is derived from an EMBL/GenBank/DDBJ whole genome shotgun (WGS) entry which is preliminary data.</text>
</comment>
<gene>
    <name evidence="18" type="ORF">D0Y65_040797</name>
</gene>
<comment type="subcellular location">
    <subcellularLocation>
        <location evidence="1">Membrane</location>
        <topology evidence="1">Single-pass type I membrane protein</topology>
    </subcellularLocation>
</comment>
<dbReference type="InterPro" id="IPR011009">
    <property type="entry name" value="Kinase-like_dom_sf"/>
</dbReference>
<evidence type="ECO:0000256" key="10">
    <source>
        <dbReference type="ARBA" id="ARBA00023136"/>
    </source>
</evidence>
<feature type="region of interest" description="Disordered" evidence="15">
    <location>
        <begin position="666"/>
        <end position="688"/>
    </location>
</feature>
<keyword evidence="2" id="KW-0723">Serine/threonine-protein kinase</keyword>
<dbReference type="GO" id="GO:0004674">
    <property type="term" value="F:protein serine/threonine kinase activity"/>
    <property type="evidence" value="ECO:0007669"/>
    <property type="project" value="UniProtKB-KW"/>
</dbReference>
<dbReference type="GO" id="GO:0007166">
    <property type="term" value="P:cell surface receptor signaling pathway"/>
    <property type="evidence" value="ECO:0007669"/>
    <property type="project" value="InterPro"/>
</dbReference>
<dbReference type="Gene3D" id="3.30.200.20">
    <property type="entry name" value="Phosphorylase Kinase, domain 1"/>
    <property type="match status" value="1"/>
</dbReference>
<dbReference type="CDD" id="cd14066">
    <property type="entry name" value="STKc_IRAK"/>
    <property type="match status" value="1"/>
</dbReference>
<keyword evidence="19" id="KW-1185">Reference proteome</keyword>
<dbReference type="PROSITE" id="PS50011">
    <property type="entry name" value="PROTEIN_KINASE_DOM"/>
    <property type="match status" value="1"/>
</dbReference>
<reference evidence="18 19" key="1">
    <citation type="submission" date="2018-09" db="EMBL/GenBank/DDBJ databases">
        <title>A high-quality reference genome of wild soybean provides a powerful tool to mine soybean genomes.</title>
        <authorList>
            <person name="Xie M."/>
            <person name="Chung C.Y.L."/>
            <person name="Li M.-W."/>
            <person name="Wong F.-L."/>
            <person name="Chan T.-F."/>
            <person name="Lam H.-M."/>
        </authorList>
    </citation>
    <scope>NUCLEOTIDE SEQUENCE [LARGE SCALE GENOMIC DNA]</scope>
    <source>
        <strain evidence="19">cv. W05</strain>
        <tissue evidence="18">Hypocotyl of etiolated seedlings</tissue>
    </source>
</reference>
<evidence type="ECO:0000256" key="11">
    <source>
        <dbReference type="ARBA" id="ARBA00023157"/>
    </source>
</evidence>
<dbReference type="SUPFAM" id="SSF56112">
    <property type="entry name" value="Protein kinase-like (PK-like)"/>
    <property type="match status" value="1"/>
</dbReference>
<keyword evidence="3" id="KW-0808">Transferase</keyword>
<evidence type="ECO:0000313" key="19">
    <source>
        <dbReference type="Proteomes" id="UP000289340"/>
    </source>
</evidence>
<dbReference type="InterPro" id="IPR000719">
    <property type="entry name" value="Prot_kinase_dom"/>
</dbReference>
<evidence type="ECO:0000313" key="18">
    <source>
        <dbReference type="EMBL" id="RZB64435.1"/>
    </source>
</evidence>
<comment type="catalytic activity">
    <reaction evidence="13">
        <text>L-seryl-[protein] + ATP = O-phospho-L-seryl-[protein] + ADP + H(+)</text>
        <dbReference type="Rhea" id="RHEA:17989"/>
        <dbReference type="Rhea" id="RHEA-COMP:9863"/>
        <dbReference type="Rhea" id="RHEA-COMP:11604"/>
        <dbReference type="ChEBI" id="CHEBI:15378"/>
        <dbReference type="ChEBI" id="CHEBI:29999"/>
        <dbReference type="ChEBI" id="CHEBI:30616"/>
        <dbReference type="ChEBI" id="CHEBI:83421"/>
        <dbReference type="ChEBI" id="CHEBI:456216"/>
    </reaction>
</comment>
<dbReference type="PANTHER" id="PTHR27005">
    <property type="entry name" value="WALL-ASSOCIATED RECEPTOR KINASE-LIKE 21"/>
    <property type="match status" value="1"/>
</dbReference>
<evidence type="ECO:0000256" key="3">
    <source>
        <dbReference type="ARBA" id="ARBA00022679"/>
    </source>
</evidence>